<keyword evidence="2" id="KW-1185">Reference proteome</keyword>
<dbReference type="InterPro" id="IPR036396">
    <property type="entry name" value="Cyt_P450_sf"/>
</dbReference>
<dbReference type="InterPro" id="IPR050121">
    <property type="entry name" value="Cytochrome_P450_monoxygenase"/>
</dbReference>
<dbReference type="GO" id="GO:0004497">
    <property type="term" value="F:monooxygenase activity"/>
    <property type="evidence" value="ECO:0007669"/>
    <property type="project" value="InterPro"/>
</dbReference>
<evidence type="ECO:0000313" key="2">
    <source>
        <dbReference type="Proteomes" id="UP000008866"/>
    </source>
</evidence>
<gene>
    <name evidence="1" type="ORF">ARB_05607</name>
</gene>
<dbReference type="EMBL" id="ABSU01000003">
    <property type="protein sequence ID" value="EFE35564.1"/>
    <property type="molecule type" value="Genomic_DNA"/>
</dbReference>
<protein>
    <recommendedName>
        <fullName evidence="3">Cytochrome P450</fullName>
    </recommendedName>
</protein>
<accession>D4AN03</accession>
<dbReference type="PANTHER" id="PTHR24305:SF168">
    <property type="entry name" value="P450, PUTATIVE (EUROFUNG)-RELATED"/>
    <property type="match status" value="1"/>
</dbReference>
<dbReference type="Proteomes" id="UP000008866">
    <property type="component" value="Unassembled WGS sequence"/>
</dbReference>
<dbReference type="GO" id="GO:0016705">
    <property type="term" value="F:oxidoreductase activity, acting on paired donors, with incorporation or reduction of molecular oxygen"/>
    <property type="evidence" value="ECO:0007669"/>
    <property type="project" value="InterPro"/>
</dbReference>
<dbReference type="InterPro" id="IPR001128">
    <property type="entry name" value="Cyt_P450"/>
</dbReference>
<dbReference type="KEGG" id="abe:ARB_05607"/>
<dbReference type="eggNOG" id="KOG0158">
    <property type="taxonomic scope" value="Eukaryota"/>
</dbReference>
<dbReference type="GO" id="GO:0005506">
    <property type="term" value="F:iron ion binding"/>
    <property type="evidence" value="ECO:0007669"/>
    <property type="project" value="InterPro"/>
</dbReference>
<dbReference type="HOGENOM" id="CLU_001570_14_0_1"/>
<evidence type="ECO:0000313" key="1">
    <source>
        <dbReference type="EMBL" id="EFE35564.1"/>
    </source>
</evidence>
<evidence type="ECO:0008006" key="3">
    <source>
        <dbReference type="Google" id="ProtNLM"/>
    </source>
</evidence>
<dbReference type="RefSeq" id="XP_003016209.1">
    <property type="nucleotide sequence ID" value="XM_003016163.1"/>
</dbReference>
<dbReference type="OMA" id="PWMIKLL"/>
<proteinExistence type="predicted"/>
<dbReference type="PANTHER" id="PTHR24305">
    <property type="entry name" value="CYTOCHROME P450"/>
    <property type="match status" value="1"/>
</dbReference>
<name>D4AN03_ARTBC</name>
<organism evidence="1 2">
    <name type="scientific">Arthroderma benhamiae (strain ATCC MYA-4681 / CBS 112371)</name>
    <name type="common">Trichophyton mentagrophytes</name>
    <dbReference type="NCBI Taxonomy" id="663331"/>
    <lineage>
        <taxon>Eukaryota</taxon>
        <taxon>Fungi</taxon>
        <taxon>Dikarya</taxon>
        <taxon>Ascomycota</taxon>
        <taxon>Pezizomycotina</taxon>
        <taxon>Eurotiomycetes</taxon>
        <taxon>Eurotiomycetidae</taxon>
        <taxon>Onygenales</taxon>
        <taxon>Arthrodermataceae</taxon>
        <taxon>Trichophyton</taxon>
    </lineage>
</organism>
<sequence>MSGAYAGRDVEGLEDMIDERIQDFVEVIEQKWLSDDNGTNTFDIAKRVQFLAVDMITHICFGKPMGFVKTDSDVSNFLKTIESQLPIVQHFSVIIEINDLLHCQITRNEVEKRQQSKSEPKKDMLTSFMKHGLSPSEAETELIISLATLLAVASNPRVYARLTKEIDEAEASGKISSPIRDQEARRLPYLQACIKEGLRCFPPVAQLRERMVPAGGDTYNGQHILKAHSSA</sequence>
<dbReference type="STRING" id="663331.D4AN03"/>
<dbReference type="GeneID" id="9524199"/>
<reference evidence="2" key="1">
    <citation type="journal article" date="2011" name="Genome Biol.">
        <title>Comparative and functional genomics provide insights into the pathogenicity of dermatophytic fungi.</title>
        <authorList>
            <person name="Burmester A."/>
            <person name="Shelest E."/>
            <person name="Gloeckner G."/>
            <person name="Heddergott C."/>
            <person name="Schindler S."/>
            <person name="Staib P."/>
            <person name="Heidel A."/>
            <person name="Felder M."/>
            <person name="Petzold A."/>
            <person name="Szafranski K."/>
            <person name="Feuermann M."/>
            <person name="Pedruzzi I."/>
            <person name="Priebe S."/>
            <person name="Groth M."/>
            <person name="Winkler R."/>
            <person name="Li W."/>
            <person name="Kniemeyer O."/>
            <person name="Schroeckh V."/>
            <person name="Hertweck C."/>
            <person name="Hube B."/>
            <person name="White T.C."/>
            <person name="Platzer M."/>
            <person name="Guthke R."/>
            <person name="Heitman J."/>
            <person name="Woestemeyer J."/>
            <person name="Zipfel P.F."/>
            <person name="Monod M."/>
            <person name="Brakhage A.A."/>
        </authorList>
    </citation>
    <scope>NUCLEOTIDE SEQUENCE [LARGE SCALE GENOMIC DNA]</scope>
    <source>
        <strain evidence="2">ATCC MYA-4681 / CBS 112371</strain>
    </source>
</reference>
<dbReference type="GO" id="GO:0020037">
    <property type="term" value="F:heme binding"/>
    <property type="evidence" value="ECO:0007669"/>
    <property type="project" value="InterPro"/>
</dbReference>
<comment type="caution">
    <text evidence="1">The sequence shown here is derived from an EMBL/GenBank/DDBJ whole genome shotgun (WGS) entry which is preliminary data.</text>
</comment>
<dbReference type="SUPFAM" id="SSF48264">
    <property type="entry name" value="Cytochrome P450"/>
    <property type="match status" value="1"/>
</dbReference>
<dbReference type="Pfam" id="PF00067">
    <property type="entry name" value="p450"/>
    <property type="match status" value="2"/>
</dbReference>
<dbReference type="AlphaFoldDB" id="D4AN03"/>
<dbReference type="Gene3D" id="1.10.630.10">
    <property type="entry name" value="Cytochrome P450"/>
    <property type="match status" value="1"/>
</dbReference>